<protein>
    <submittedName>
        <fullName evidence="1">Str. FM013</fullName>
    </submittedName>
</protein>
<reference evidence="1 2" key="1">
    <citation type="journal article" date="2014" name="Nat. Commun.">
        <title>Multiple recent horizontal transfers of a large genomic region in cheese making fungi.</title>
        <authorList>
            <person name="Cheeseman K."/>
            <person name="Ropars J."/>
            <person name="Renault P."/>
            <person name="Dupont J."/>
            <person name="Gouzy J."/>
            <person name="Branca A."/>
            <person name="Abraham A.L."/>
            <person name="Ceppi M."/>
            <person name="Conseiller E."/>
            <person name="Debuchy R."/>
            <person name="Malagnac F."/>
            <person name="Goarin A."/>
            <person name="Silar P."/>
            <person name="Lacoste S."/>
            <person name="Sallet E."/>
            <person name="Bensimon A."/>
            <person name="Giraud T."/>
            <person name="Brygoo Y."/>
        </authorList>
    </citation>
    <scope>NUCLEOTIDE SEQUENCE [LARGE SCALE GENOMIC DNA]</scope>
    <source>
        <strain evidence="2">FM 013</strain>
    </source>
</reference>
<organism evidence="1 2">
    <name type="scientific">Penicillium camemberti (strain FM 013)</name>
    <dbReference type="NCBI Taxonomy" id="1429867"/>
    <lineage>
        <taxon>Eukaryota</taxon>
        <taxon>Fungi</taxon>
        <taxon>Dikarya</taxon>
        <taxon>Ascomycota</taxon>
        <taxon>Pezizomycotina</taxon>
        <taxon>Eurotiomycetes</taxon>
        <taxon>Eurotiomycetidae</taxon>
        <taxon>Eurotiales</taxon>
        <taxon>Aspergillaceae</taxon>
        <taxon>Penicillium</taxon>
    </lineage>
</organism>
<gene>
    <name evidence="1" type="ORF">PCAMFM013_S058g000022</name>
</gene>
<evidence type="ECO:0000313" key="1">
    <source>
        <dbReference type="EMBL" id="CRL30745.1"/>
    </source>
</evidence>
<keyword evidence="2" id="KW-1185">Reference proteome</keyword>
<proteinExistence type="predicted"/>
<dbReference type="EMBL" id="HG793191">
    <property type="protein sequence ID" value="CRL30745.1"/>
    <property type="molecule type" value="Genomic_DNA"/>
</dbReference>
<dbReference type="AlphaFoldDB" id="A0A0G4PWG5"/>
<accession>A0A0G4PWG5</accession>
<evidence type="ECO:0000313" key="2">
    <source>
        <dbReference type="Proteomes" id="UP000053732"/>
    </source>
</evidence>
<name>A0A0G4PWG5_PENC3</name>
<dbReference type="Proteomes" id="UP000053732">
    <property type="component" value="Unassembled WGS sequence"/>
</dbReference>
<sequence length="137" mass="14756">MSSLRSEDEKNKLREHAVALMSGNDKVRIAPAETTGENDFKYEQWPNVCAVVVDKGSGRGYAQITGGGEEVHAIYTGRGETGYALANISHGIILSCVFSTTNLMRAWHTSREISIAGSSHEISEICLLKNCAVGGII</sequence>